<accession>A0A669EZV2</accession>
<feature type="region of interest" description="Disordered" evidence="1">
    <location>
        <begin position="194"/>
        <end position="234"/>
    </location>
</feature>
<proteinExistence type="predicted"/>
<evidence type="ECO:0000256" key="1">
    <source>
        <dbReference type="SAM" id="MobiDB-lite"/>
    </source>
</evidence>
<dbReference type="Ensembl" id="ENSONIT00000089829.1">
    <property type="protein sequence ID" value="ENSONIP00000078675.1"/>
    <property type="gene ID" value="ENSONIG00000009393.2"/>
</dbReference>
<feature type="domain" description="Fibronectin type-III" evidence="3">
    <location>
        <begin position="120"/>
        <end position="218"/>
    </location>
</feature>
<evidence type="ECO:0000259" key="3">
    <source>
        <dbReference type="PROSITE" id="PS50853"/>
    </source>
</evidence>
<dbReference type="InterPro" id="IPR049109">
    <property type="entry name" value="TARSH/FNDC1_C"/>
</dbReference>
<feature type="compositionally biased region" description="Polar residues" evidence="1">
    <location>
        <begin position="521"/>
        <end position="534"/>
    </location>
</feature>
<dbReference type="InterPro" id="IPR003961">
    <property type="entry name" value="FN3_dom"/>
</dbReference>
<dbReference type="GeneID" id="100711246"/>
<feature type="region of interest" description="Disordered" evidence="1">
    <location>
        <begin position="444"/>
        <end position="479"/>
    </location>
</feature>
<dbReference type="AlphaFoldDB" id="A0A669EZV2"/>
<dbReference type="Pfam" id="PF00041">
    <property type="entry name" value="fn3"/>
    <property type="match status" value="2"/>
</dbReference>
<dbReference type="CTD" id="100149890"/>
<evidence type="ECO:0000313" key="5">
    <source>
        <dbReference type="Proteomes" id="UP000005207"/>
    </source>
</evidence>
<feature type="compositionally biased region" description="Low complexity" evidence="1">
    <location>
        <begin position="451"/>
        <end position="461"/>
    </location>
</feature>
<name>A0A669EZV2_ORENI</name>
<evidence type="ECO:0000313" key="4">
    <source>
        <dbReference type="Ensembl" id="ENSONIP00000078675.1"/>
    </source>
</evidence>
<gene>
    <name evidence="4" type="primary">abi3bpb</name>
</gene>
<dbReference type="Proteomes" id="UP000005207">
    <property type="component" value="Linkage group LG23"/>
</dbReference>
<dbReference type="OrthoDB" id="6129306at2759"/>
<protein>
    <submittedName>
        <fullName evidence="4">ABI family, member 3 (NESH) binding protein b</fullName>
    </submittedName>
</protein>
<keyword evidence="5" id="KW-1185">Reference proteome</keyword>
<organism evidence="4 5">
    <name type="scientific">Oreochromis niloticus</name>
    <name type="common">Nile tilapia</name>
    <name type="synonym">Tilapia nilotica</name>
    <dbReference type="NCBI Taxonomy" id="8128"/>
    <lineage>
        <taxon>Eukaryota</taxon>
        <taxon>Metazoa</taxon>
        <taxon>Chordata</taxon>
        <taxon>Craniata</taxon>
        <taxon>Vertebrata</taxon>
        <taxon>Euteleostomi</taxon>
        <taxon>Actinopterygii</taxon>
        <taxon>Neopterygii</taxon>
        <taxon>Teleostei</taxon>
        <taxon>Neoteleostei</taxon>
        <taxon>Acanthomorphata</taxon>
        <taxon>Ovalentaria</taxon>
        <taxon>Cichlomorphae</taxon>
        <taxon>Cichliformes</taxon>
        <taxon>Cichlidae</taxon>
        <taxon>African cichlids</taxon>
        <taxon>Pseudocrenilabrinae</taxon>
        <taxon>Oreochromini</taxon>
        <taxon>Oreochromis</taxon>
    </lineage>
</organism>
<keyword evidence="2" id="KW-0732">Signal</keyword>
<reference evidence="4" key="2">
    <citation type="submission" date="2025-08" db="UniProtKB">
        <authorList>
            <consortium name="Ensembl"/>
        </authorList>
    </citation>
    <scope>IDENTIFICATION</scope>
</reference>
<dbReference type="CDD" id="cd00063">
    <property type="entry name" value="FN3"/>
    <property type="match status" value="2"/>
</dbReference>
<dbReference type="InterPro" id="IPR013783">
    <property type="entry name" value="Ig-like_fold"/>
</dbReference>
<dbReference type="GeneTree" id="ENSGT00530000063558"/>
<feature type="domain" description="Fibronectin type-III" evidence="3">
    <location>
        <begin position="531"/>
        <end position="622"/>
    </location>
</feature>
<dbReference type="PANTHER" id="PTHR23197">
    <property type="entry name" value="TARSH-RELATED FIBRONECTIN DOMAIN-CONTAINING"/>
    <property type="match status" value="1"/>
</dbReference>
<feature type="region of interest" description="Disordered" evidence="1">
    <location>
        <begin position="603"/>
        <end position="628"/>
    </location>
</feature>
<dbReference type="Pfam" id="PF21731">
    <property type="entry name" value="TARSH_C"/>
    <property type="match status" value="1"/>
</dbReference>
<dbReference type="SMART" id="SM00060">
    <property type="entry name" value="FN3"/>
    <property type="match status" value="2"/>
</dbReference>
<dbReference type="Gene3D" id="2.60.40.10">
    <property type="entry name" value="Immunoglobulins"/>
    <property type="match status" value="2"/>
</dbReference>
<reference evidence="4" key="3">
    <citation type="submission" date="2025-09" db="UniProtKB">
        <authorList>
            <consortium name="Ensembl"/>
        </authorList>
    </citation>
    <scope>IDENTIFICATION</scope>
</reference>
<evidence type="ECO:0000256" key="2">
    <source>
        <dbReference type="SAM" id="SignalP"/>
    </source>
</evidence>
<sequence length="763" mass="85082">MAGIAPLLRVLLLLLEGTTLLSGIPAQRIRVRRQNMKVRINATGDTIVMKFVRPSPDVKLEGYILGYGSSMFSKQFIQLPENGQPYETEMDAEPKYLVAVQPIPANDVKKHCTGKVNLEKPLHLVIGSISPTAVLLSWGNYLKTPYEGNIMNECLEDGFYTIRYRERNRNWIYQTCPTSDTVIDNLKPNTPYEFGVRSNKDDRSGTWSKPVIHNTSMGNKNRQKSYKPRNNPPIKLGTPLFAPRYALHNGTGPRTPTLFKNPGFPGAPRTSFAPPESQQETIPVPGSSEPKFPHVSPEKGNTIRNNTTQPADIPTPALPKLLSTKAPHANITAVLLTKLASRGDSIHVQTTKAPTSAPEKPRNPTVNNSLLEEKKSELPEVFGRSGPTTEERLYGSPARPAIQINKKPNLVGKPGEMDKVNNFKQNDKLPVLKPKVPAVTAKPIKQERKQTTTATPTTTAPRQESWEESDLFKSQPSSEIDAMGKKRYVAPHVIYKTGKKPDEPCSITSSLNYFPEDEPSETNVTSPPKTPPSNLTVVTVEGCPSFIILDWEKTDNETTEYEVISTAKGPDGEQVSILTTNQTHTAVENLKPESSYEFKVKPRNELGSGPPSEPVTFNTESADPRVSENVSGKDAIWTQFPFKTDSYSDCHGKQYVKRTWYRKFVGVQLCNSLRYKIYLSETLNGKFYNIGDQTGFGEDHCQFVDSFLDGRTGRQLRADQLPSRQGFYRALRQEPVHFGEIGGHSHVNYVSWYECGTPIPGKW</sequence>
<dbReference type="SUPFAM" id="SSF49265">
    <property type="entry name" value="Fibronectin type III"/>
    <property type="match status" value="2"/>
</dbReference>
<reference evidence="5" key="1">
    <citation type="submission" date="2012-01" db="EMBL/GenBank/DDBJ databases">
        <title>The Genome Sequence of Oreochromis niloticus (Nile Tilapia).</title>
        <authorList>
            <consortium name="Broad Institute Genome Assembly Team"/>
            <consortium name="Broad Institute Sequencing Platform"/>
            <person name="Di Palma F."/>
            <person name="Johnson J."/>
            <person name="Lander E.S."/>
            <person name="Lindblad-Toh K."/>
        </authorList>
    </citation>
    <scope>NUCLEOTIDE SEQUENCE [LARGE SCALE GENOMIC DNA]</scope>
</reference>
<dbReference type="RefSeq" id="XP_005462975.1">
    <property type="nucleotide sequence ID" value="XM_005462918.4"/>
</dbReference>
<feature type="chain" id="PRO_5025465930" evidence="2">
    <location>
        <begin position="24"/>
        <end position="763"/>
    </location>
</feature>
<dbReference type="PROSITE" id="PS50853">
    <property type="entry name" value="FN3"/>
    <property type="match status" value="2"/>
</dbReference>
<dbReference type="GO" id="GO:0030198">
    <property type="term" value="P:extracellular matrix organization"/>
    <property type="evidence" value="ECO:0007669"/>
    <property type="project" value="TreeGrafter"/>
</dbReference>
<dbReference type="GO" id="GO:0010811">
    <property type="term" value="P:positive regulation of cell-substrate adhesion"/>
    <property type="evidence" value="ECO:0007669"/>
    <property type="project" value="TreeGrafter"/>
</dbReference>
<feature type="signal peptide" evidence="2">
    <location>
        <begin position="1"/>
        <end position="23"/>
    </location>
</feature>
<dbReference type="InterPro" id="IPR036116">
    <property type="entry name" value="FN3_sf"/>
</dbReference>
<feature type="region of interest" description="Disordered" evidence="1">
    <location>
        <begin position="248"/>
        <end position="314"/>
    </location>
</feature>
<feature type="region of interest" description="Disordered" evidence="1">
    <location>
        <begin position="513"/>
        <end position="534"/>
    </location>
</feature>
<dbReference type="PANTHER" id="PTHR23197:SF10">
    <property type="entry name" value="TARGET OF NESH-SH3"/>
    <property type="match status" value="1"/>
</dbReference>